<dbReference type="Proteomes" id="UP000070558">
    <property type="component" value="Unassembled WGS sequence"/>
</dbReference>
<comment type="similarity">
    <text evidence="1">Belongs to the bacterial solute-binding protein 1 family.</text>
</comment>
<evidence type="ECO:0000256" key="1">
    <source>
        <dbReference type="ARBA" id="ARBA00008520"/>
    </source>
</evidence>
<dbReference type="OrthoDB" id="9764072at2"/>
<dbReference type="PATRIC" id="fig|2702.99.peg.75"/>
<evidence type="ECO:0000256" key="3">
    <source>
        <dbReference type="ARBA" id="ARBA00022729"/>
    </source>
</evidence>
<accession>A0A133NSY9</accession>
<sequence>MTNMKKVLGAGLAIATMFGFAACGSSTNAGSSSKSNPVKLTVWSSSEDQKAGGWIQAMEKAFQKDHPEVTFKNAVVAPPDAAKTVKQDAKAAADVYLFPNDQLGDLVKANAIGELSDDAAKQVKEDNDETIIQSVTAQDGKLYGVPYMGNTWFMYYDKSKFTDEDVKSLDKMLEKGKVAFDISNAWYLPGFYLDGNMTLFGEKSNDGKAGIKIGDKAAEITKYVAKLIQNKNFVMDGDGAGLSGIKNHTVDAYFSGSWDAGDVKKALGDNYAAAQLPKFKSEDGEHQMKSFAGSKAVAYNPNSKAPEMAAKFAAFLGSKESQEQMYKLHGDIPVAKALSDLVKDNPAAVAQMNTIANTSVLQPTVPEMGAFWDPMKTFGTALANKEVNDGNAAAKIADFQKGFEEALKK</sequence>
<proteinExistence type="inferred from homology"/>
<dbReference type="AlphaFoldDB" id="A0A133NSY9"/>
<name>A0A133NSY9_GARVA</name>
<evidence type="ECO:0000313" key="5">
    <source>
        <dbReference type="EMBL" id="KXA19406.1"/>
    </source>
</evidence>
<feature type="signal peptide" evidence="4">
    <location>
        <begin position="1"/>
        <end position="21"/>
    </location>
</feature>
<dbReference type="GO" id="GO:1901982">
    <property type="term" value="F:maltose binding"/>
    <property type="evidence" value="ECO:0007669"/>
    <property type="project" value="TreeGrafter"/>
</dbReference>
<dbReference type="PROSITE" id="PS51257">
    <property type="entry name" value="PROKAR_LIPOPROTEIN"/>
    <property type="match status" value="1"/>
</dbReference>
<keyword evidence="3 4" id="KW-0732">Signal</keyword>
<dbReference type="Gene3D" id="3.40.190.10">
    <property type="entry name" value="Periplasmic binding protein-like II"/>
    <property type="match status" value="2"/>
</dbReference>
<gene>
    <name evidence="5" type="ORF">HMPREF3216_00077</name>
</gene>
<dbReference type="SUPFAM" id="SSF53850">
    <property type="entry name" value="Periplasmic binding protein-like II"/>
    <property type="match status" value="1"/>
</dbReference>
<dbReference type="GO" id="GO:0042956">
    <property type="term" value="P:maltodextrin transmembrane transport"/>
    <property type="evidence" value="ECO:0007669"/>
    <property type="project" value="TreeGrafter"/>
</dbReference>
<dbReference type="PANTHER" id="PTHR30061:SF50">
    <property type="entry name" value="MALTOSE_MALTODEXTRIN-BINDING PERIPLASMIC PROTEIN"/>
    <property type="match status" value="1"/>
</dbReference>
<reference evidence="5 6" key="1">
    <citation type="submission" date="2016-01" db="EMBL/GenBank/DDBJ databases">
        <authorList>
            <person name="Oliw E.H."/>
        </authorList>
    </citation>
    <scope>NUCLEOTIDE SEQUENCE [LARGE SCALE GENOMIC DNA]</scope>
    <source>
        <strain evidence="5 6">GED7760B</strain>
    </source>
</reference>
<evidence type="ECO:0000256" key="2">
    <source>
        <dbReference type="ARBA" id="ARBA00022448"/>
    </source>
</evidence>
<dbReference type="Pfam" id="PF13416">
    <property type="entry name" value="SBP_bac_8"/>
    <property type="match status" value="1"/>
</dbReference>
<evidence type="ECO:0000256" key="4">
    <source>
        <dbReference type="SAM" id="SignalP"/>
    </source>
</evidence>
<protein>
    <submittedName>
        <fullName evidence="5">ABC transporter, solute-binding protein</fullName>
    </submittedName>
</protein>
<dbReference type="RefSeq" id="WP_060786437.1">
    <property type="nucleotide sequence ID" value="NZ_JBLLPD010000009.1"/>
</dbReference>
<dbReference type="InterPro" id="IPR006059">
    <property type="entry name" value="SBP"/>
</dbReference>
<dbReference type="GO" id="GO:0015768">
    <property type="term" value="P:maltose transport"/>
    <property type="evidence" value="ECO:0007669"/>
    <property type="project" value="TreeGrafter"/>
</dbReference>
<organism evidence="5 6">
    <name type="scientific">Gardnerella vaginalis</name>
    <dbReference type="NCBI Taxonomy" id="2702"/>
    <lineage>
        <taxon>Bacteria</taxon>
        <taxon>Bacillati</taxon>
        <taxon>Actinomycetota</taxon>
        <taxon>Actinomycetes</taxon>
        <taxon>Bifidobacteriales</taxon>
        <taxon>Bifidobacteriaceae</taxon>
        <taxon>Gardnerella</taxon>
    </lineage>
</organism>
<keyword evidence="2" id="KW-0813">Transport</keyword>
<dbReference type="GO" id="GO:0055052">
    <property type="term" value="C:ATP-binding cassette (ABC) transporter complex, substrate-binding subunit-containing"/>
    <property type="evidence" value="ECO:0007669"/>
    <property type="project" value="TreeGrafter"/>
</dbReference>
<comment type="caution">
    <text evidence="5">The sequence shown here is derived from an EMBL/GenBank/DDBJ whole genome shotgun (WGS) entry which is preliminary data.</text>
</comment>
<evidence type="ECO:0000313" key="6">
    <source>
        <dbReference type="Proteomes" id="UP000070558"/>
    </source>
</evidence>
<feature type="chain" id="PRO_5038631581" evidence="4">
    <location>
        <begin position="22"/>
        <end position="409"/>
    </location>
</feature>
<dbReference type="PANTHER" id="PTHR30061">
    <property type="entry name" value="MALTOSE-BINDING PERIPLASMIC PROTEIN"/>
    <property type="match status" value="1"/>
</dbReference>
<dbReference type="EMBL" id="LRQA01000005">
    <property type="protein sequence ID" value="KXA19406.1"/>
    <property type="molecule type" value="Genomic_DNA"/>
</dbReference>